<dbReference type="CDD" id="cd05374">
    <property type="entry name" value="17beta-HSD-like_SDR_c"/>
    <property type="match status" value="1"/>
</dbReference>
<dbReference type="RefSeq" id="XP_003652622.1">
    <property type="nucleotide sequence ID" value="XM_003652574.1"/>
</dbReference>
<dbReference type="Gene3D" id="3.40.50.720">
    <property type="entry name" value="NAD(P)-binding Rossmann-like Domain"/>
    <property type="match status" value="1"/>
</dbReference>
<dbReference type="GO" id="GO:0000140">
    <property type="term" value="F:acylglycerone-phosphate reductase (NADP+) activity"/>
    <property type="evidence" value="ECO:0007669"/>
    <property type="project" value="TreeGrafter"/>
</dbReference>
<dbReference type="SUPFAM" id="SSF51735">
    <property type="entry name" value="NAD(P)-binding Rossmann-fold domains"/>
    <property type="match status" value="1"/>
</dbReference>
<dbReference type="GO" id="GO:0005811">
    <property type="term" value="C:lipid droplet"/>
    <property type="evidence" value="ECO:0007669"/>
    <property type="project" value="TreeGrafter"/>
</dbReference>
<dbReference type="Pfam" id="PF00106">
    <property type="entry name" value="adh_short"/>
    <property type="match status" value="1"/>
</dbReference>
<name>G2QZ50_THETT</name>
<evidence type="ECO:0000313" key="5">
    <source>
        <dbReference type="EMBL" id="AEO66286.1"/>
    </source>
</evidence>
<keyword evidence="6" id="KW-1185">Reference proteome</keyword>
<evidence type="ECO:0000256" key="2">
    <source>
        <dbReference type="ARBA" id="ARBA00022857"/>
    </source>
</evidence>
<dbReference type="FunFam" id="3.40.50.720:FF:000261">
    <property type="entry name" value="NADPH-dependent 1-acyldihydroxyacetone phosphate reductase"/>
    <property type="match status" value="1"/>
</dbReference>
<comment type="similarity">
    <text evidence="1 4">Belongs to the short-chain dehydrogenases/reductases (SDR) family.</text>
</comment>
<dbReference type="AlphaFoldDB" id="G2QZ50"/>
<dbReference type="KEGG" id="ttt:THITE_2114279"/>
<gene>
    <name evidence="5" type="ORF">THITE_2114279</name>
</gene>
<sequence>MGPHPGQKTVLITGCTPGGIGHALALEFHAKGLHVIATARNPAVLSDMAAMGMTALPLDVTETESIKACHDEVAKLTGGKLDILVNNAGRTHTHPATDIDLDDVRETFETNVFGVMAMCKAFADQLIAARGLIVNIASLAAITPYVFGSVYCASKGAVTAYSRTLRLELKPFGVRVMVAMTGTVRSQIASRPHRTLPEGSIYMRVRALFERRLTFSQNNATMDTAEYARKLVKKALAPEWPLLFRAWFGRPDWFWAGGMARGAWLGTWFGEWVFDFVLYRMIGMPQLERVLREEERQKKLV</sequence>
<dbReference type="PRINTS" id="PR00081">
    <property type="entry name" value="GDHRDH"/>
</dbReference>
<evidence type="ECO:0000313" key="6">
    <source>
        <dbReference type="Proteomes" id="UP000008181"/>
    </source>
</evidence>
<keyword evidence="3" id="KW-0560">Oxidoreductase</keyword>
<dbReference type="PROSITE" id="PS00061">
    <property type="entry name" value="ADH_SHORT"/>
    <property type="match status" value="1"/>
</dbReference>
<dbReference type="GO" id="GO:0005783">
    <property type="term" value="C:endoplasmic reticulum"/>
    <property type="evidence" value="ECO:0007669"/>
    <property type="project" value="TreeGrafter"/>
</dbReference>
<dbReference type="Proteomes" id="UP000008181">
    <property type="component" value="Chromosome 2"/>
</dbReference>
<dbReference type="GeneID" id="11517721"/>
<keyword evidence="2" id="KW-0521">NADP</keyword>
<dbReference type="eggNOG" id="KOG1209">
    <property type="taxonomic scope" value="Eukaryota"/>
</dbReference>
<reference evidence="5 6" key="1">
    <citation type="journal article" date="2011" name="Nat. Biotechnol.">
        <title>Comparative genomic analysis of the thermophilic biomass-degrading fungi Myceliophthora thermophila and Thielavia terrestris.</title>
        <authorList>
            <person name="Berka R.M."/>
            <person name="Grigoriev I.V."/>
            <person name="Otillar R."/>
            <person name="Salamov A."/>
            <person name="Grimwood J."/>
            <person name="Reid I."/>
            <person name="Ishmael N."/>
            <person name="John T."/>
            <person name="Darmond C."/>
            <person name="Moisan M.-C."/>
            <person name="Henrissat B."/>
            <person name="Coutinho P.M."/>
            <person name="Lombard V."/>
            <person name="Natvig D.O."/>
            <person name="Lindquist E."/>
            <person name="Schmutz J."/>
            <person name="Lucas S."/>
            <person name="Harris P."/>
            <person name="Powlowski J."/>
            <person name="Bellemare A."/>
            <person name="Taylor D."/>
            <person name="Butler G."/>
            <person name="de Vries R.P."/>
            <person name="Allijn I.E."/>
            <person name="van den Brink J."/>
            <person name="Ushinsky S."/>
            <person name="Storms R."/>
            <person name="Powell A.J."/>
            <person name="Paulsen I.T."/>
            <person name="Elbourne L.D.H."/>
            <person name="Baker S.E."/>
            <person name="Magnuson J."/>
            <person name="LaBoissiere S."/>
            <person name="Clutterbuck A.J."/>
            <person name="Martinez D."/>
            <person name="Wogulis M."/>
            <person name="de Leon A.L."/>
            <person name="Rey M.W."/>
            <person name="Tsang A."/>
        </authorList>
    </citation>
    <scope>NUCLEOTIDE SEQUENCE [LARGE SCALE GENOMIC DNA]</scope>
    <source>
        <strain evidence="6">ATCC 38088 / NRRL 8126</strain>
    </source>
</reference>
<dbReference type="GO" id="GO:0019433">
    <property type="term" value="P:triglyceride catabolic process"/>
    <property type="evidence" value="ECO:0007669"/>
    <property type="project" value="TreeGrafter"/>
</dbReference>
<organism evidence="5 6">
    <name type="scientific">Thermothielavioides terrestris (strain ATCC 38088 / NRRL 8126)</name>
    <name type="common">Thielavia terrestris</name>
    <dbReference type="NCBI Taxonomy" id="578455"/>
    <lineage>
        <taxon>Eukaryota</taxon>
        <taxon>Fungi</taxon>
        <taxon>Dikarya</taxon>
        <taxon>Ascomycota</taxon>
        <taxon>Pezizomycotina</taxon>
        <taxon>Sordariomycetes</taxon>
        <taxon>Sordariomycetidae</taxon>
        <taxon>Sordariales</taxon>
        <taxon>Chaetomiaceae</taxon>
        <taxon>Thermothielavioides</taxon>
        <taxon>Thermothielavioides terrestris</taxon>
    </lineage>
</organism>
<dbReference type="PANTHER" id="PTHR44169:SF6">
    <property type="entry name" value="NADPH-DEPENDENT 1-ACYLDIHYDROXYACETONE PHOSPHATE REDUCTASE"/>
    <property type="match status" value="1"/>
</dbReference>
<evidence type="ECO:0000256" key="1">
    <source>
        <dbReference type="ARBA" id="ARBA00006484"/>
    </source>
</evidence>
<evidence type="ECO:0000256" key="4">
    <source>
        <dbReference type="RuleBase" id="RU000363"/>
    </source>
</evidence>
<dbReference type="STRING" id="578455.G2QZ50"/>
<dbReference type="GO" id="GO:0004806">
    <property type="term" value="F:triacylglycerol lipase activity"/>
    <property type="evidence" value="ECO:0007669"/>
    <property type="project" value="TreeGrafter"/>
</dbReference>
<dbReference type="HOGENOM" id="CLU_010194_2_9_1"/>
<dbReference type="InterPro" id="IPR036291">
    <property type="entry name" value="NAD(P)-bd_dom_sf"/>
</dbReference>
<dbReference type="EMBL" id="CP003010">
    <property type="protein sequence ID" value="AEO66286.1"/>
    <property type="molecule type" value="Genomic_DNA"/>
</dbReference>
<evidence type="ECO:0000256" key="3">
    <source>
        <dbReference type="ARBA" id="ARBA00023002"/>
    </source>
</evidence>
<dbReference type="GO" id="GO:0006654">
    <property type="term" value="P:phosphatidic acid biosynthetic process"/>
    <property type="evidence" value="ECO:0007669"/>
    <property type="project" value="TreeGrafter"/>
</dbReference>
<protein>
    <submittedName>
        <fullName evidence="5">Uncharacterized protein</fullName>
    </submittedName>
</protein>
<dbReference type="PRINTS" id="PR00080">
    <property type="entry name" value="SDRFAMILY"/>
</dbReference>
<dbReference type="InterPro" id="IPR020904">
    <property type="entry name" value="Sc_DH/Rdtase_CS"/>
</dbReference>
<accession>G2QZ50</accession>
<proteinExistence type="inferred from homology"/>
<dbReference type="PANTHER" id="PTHR44169">
    <property type="entry name" value="NADPH-DEPENDENT 1-ACYLDIHYDROXYACETONE PHOSPHATE REDUCTASE"/>
    <property type="match status" value="1"/>
</dbReference>
<dbReference type="InterPro" id="IPR002347">
    <property type="entry name" value="SDR_fam"/>
</dbReference>
<dbReference type="OrthoDB" id="2102561at2759"/>